<dbReference type="Gene3D" id="3.40.50.12780">
    <property type="entry name" value="N-terminal domain of ligase-like"/>
    <property type="match status" value="1"/>
</dbReference>
<dbReference type="GO" id="GO:0005811">
    <property type="term" value="C:lipid droplet"/>
    <property type="evidence" value="ECO:0007669"/>
    <property type="project" value="TreeGrafter"/>
</dbReference>
<dbReference type="PANTHER" id="PTHR43272">
    <property type="entry name" value="LONG-CHAIN-FATTY-ACID--COA LIGASE"/>
    <property type="match status" value="1"/>
</dbReference>
<evidence type="ECO:0000256" key="6">
    <source>
        <dbReference type="ARBA" id="ARBA00026121"/>
    </source>
</evidence>
<reference evidence="9 10" key="1">
    <citation type="submission" date="2018-04" db="EMBL/GenBank/DDBJ databases">
        <authorList>
            <person name="Zhang X."/>
            <person name="Yuan J."/>
            <person name="Li F."/>
            <person name="Xiang J."/>
        </authorList>
    </citation>
    <scope>NUCLEOTIDE SEQUENCE [LARGE SCALE GENOMIC DNA]</scope>
    <source>
        <tissue evidence="9">Muscle</tissue>
    </source>
</reference>
<dbReference type="SUPFAM" id="SSF56801">
    <property type="entry name" value="Acetyl-CoA synthetase-like"/>
    <property type="match status" value="1"/>
</dbReference>
<dbReference type="Proteomes" id="UP000283509">
    <property type="component" value="Unassembled WGS sequence"/>
</dbReference>
<comment type="caution">
    <text evidence="9">The sequence shown here is derived from an EMBL/GenBank/DDBJ whole genome shotgun (WGS) entry which is preliminary data.</text>
</comment>
<dbReference type="InterPro" id="IPR000873">
    <property type="entry name" value="AMP-dep_synth/lig_dom"/>
</dbReference>
<keyword evidence="3" id="KW-0547">Nucleotide-binding</keyword>
<keyword evidence="5" id="KW-0067">ATP-binding</keyword>
<evidence type="ECO:0000256" key="4">
    <source>
        <dbReference type="ARBA" id="ARBA00022832"/>
    </source>
</evidence>
<dbReference type="OrthoDB" id="1700726at2759"/>
<organism evidence="9 10">
    <name type="scientific">Penaeus vannamei</name>
    <name type="common">Whiteleg shrimp</name>
    <name type="synonym">Litopenaeus vannamei</name>
    <dbReference type="NCBI Taxonomy" id="6689"/>
    <lineage>
        <taxon>Eukaryota</taxon>
        <taxon>Metazoa</taxon>
        <taxon>Ecdysozoa</taxon>
        <taxon>Arthropoda</taxon>
        <taxon>Crustacea</taxon>
        <taxon>Multicrustacea</taxon>
        <taxon>Malacostraca</taxon>
        <taxon>Eumalacostraca</taxon>
        <taxon>Eucarida</taxon>
        <taxon>Decapoda</taxon>
        <taxon>Dendrobranchiata</taxon>
        <taxon>Penaeoidea</taxon>
        <taxon>Penaeidae</taxon>
        <taxon>Penaeus</taxon>
    </lineage>
</organism>
<name>A0A3R7PWQ1_PENVA</name>
<dbReference type="GO" id="GO:0005524">
    <property type="term" value="F:ATP binding"/>
    <property type="evidence" value="ECO:0007669"/>
    <property type="project" value="UniProtKB-KW"/>
</dbReference>
<evidence type="ECO:0000259" key="8">
    <source>
        <dbReference type="Pfam" id="PF00501"/>
    </source>
</evidence>
<dbReference type="EC" id="6.2.1.3" evidence="6"/>
<dbReference type="PROSITE" id="PS00455">
    <property type="entry name" value="AMP_BINDING"/>
    <property type="match status" value="1"/>
</dbReference>
<dbReference type="Pfam" id="PF00501">
    <property type="entry name" value="AMP-binding"/>
    <property type="match status" value="1"/>
</dbReference>
<proteinExistence type="inferred from homology"/>
<dbReference type="EMBL" id="QCYY01000447">
    <property type="protein sequence ID" value="ROT85108.1"/>
    <property type="molecule type" value="Genomic_DNA"/>
</dbReference>
<gene>
    <name evidence="9" type="ORF">C7M84_021341</name>
</gene>
<dbReference type="STRING" id="6689.A0A3R7PWQ1"/>
<dbReference type="GO" id="GO:0005783">
    <property type="term" value="C:endoplasmic reticulum"/>
    <property type="evidence" value="ECO:0007669"/>
    <property type="project" value="TreeGrafter"/>
</dbReference>
<keyword evidence="2 9" id="KW-0436">Ligase</keyword>
<evidence type="ECO:0000256" key="2">
    <source>
        <dbReference type="ARBA" id="ARBA00022598"/>
    </source>
</evidence>
<feature type="domain" description="AMP-dependent synthetase/ligase" evidence="8">
    <location>
        <begin position="66"/>
        <end position="479"/>
    </location>
</feature>
<keyword evidence="4" id="KW-0443">Lipid metabolism</keyword>
<keyword evidence="4" id="KW-0276">Fatty acid metabolism</keyword>
<comment type="similarity">
    <text evidence="1">Belongs to the ATP-dependent AMP-binding enzyme family.</text>
</comment>
<dbReference type="AlphaFoldDB" id="A0A3R7PWQ1"/>
<evidence type="ECO:0000313" key="10">
    <source>
        <dbReference type="Proteomes" id="UP000283509"/>
    </source>
</evidence>
<evidence type="ECO:0000256" key="7">
    <source>
        <dbReference type="ARBA" id="ARBA00036813"/>
    </source>
</evidence>
<evidence type="ECO:0000313" key="9">
    <source>
        <dbReference type="EMBL" id="ROT85108.1"/>
    </source>
</evidence>
<dbReference type="InterPro" id="IPR020845">
    <property type="entry name" value="AMP-binding_CS"/>
</dbReference>
<dbReference type="GO" id="GO:0005886">
    <property type="term" value="C:plasma membrane"/>
    <property type="evidence" value="ECO:0007669"/>
    <property type="project" value="TreeGrafter"/>
</dbReference>
<dbReference type="GO" id="GO:0090433">
    <property type="term" value="F:palmitoyl-CoA ligase activity"/>
    <property type="evidence" value="ECO:0007669"/>
    <property type="project" value="TreeGrafter"/>
</dbReference>
<protein>
    <recommendedName>
        <fullName evidence="6">long-chain-fatty-acid--CoA ligase</fullName>
        <ecNumber evidence="6">6.2.1.3</ecNumber>
    </recommendedName>
</protein>
<evidence type="ECO:0000256" key="3">
    <source>
        <dbReference type="ARBA" id="ARBA00022741"/>
    </source>
</evidence>
<evidence type="ECO:0000256" key="1">
    <source>
        <dbReference type="ARBA" id="ARBA00006432"/>
    </source>
</evidence>
<comment type="catalytic activity">
    <reaction evidence="7">
        <text>a long-chain fatty acid + ATP + CoA = a long-chain fatty acyl-CoA + AMP + diphosphate</text>
        <dbReference type="Rhea" id="RHEA:15421"/>
        <dbReference type="ChEBI" id="CHEBI:30616"/>
        <dbReference type="ChEBI" id="CHEBI:33019"/>
        <dbReference type="ChEBI" id="CHEBI:57287"/>
        <dbReference type="ChEBI" id="CHEBI:57560"/>
        <dbReference type="ChEBI" id="CHEBI:83139"/>
        <dbReference type="ChEBI" id="CHEBI:456215"/>
        <dbReference type="EC" id="6.2.1.3"/>
    </reaction>
</comment>
<dbReference type="GO" id="GO:0035336">
    <property type="term" value="P:long-chain fatty-acyl-CoA metabolic process"/>
    <property type="evidence" value="ECO:0007669"/>
    <property type="project" value="TreeGrafter"/>
</dbReference>
<keyword evidence="10" id="KW-1185">Reference proteome</keyword>
<accession>A0A3R7PWQ1</accession>
<evidence type="ECO:0000256" key="5">
    <source>
        <dbReference type="ARBA" id="ARBA00022840"/>
    </source>
</evidence>
<dbReference type="InterPro" id="IPR042099">
    <property type="entry name" value="ANL_N_sf"/>
</dbReference>
<dbReference type="GO" id="GO:0030182">
    <property type="term" value="P:neuron differentiation"/>
    <property type="evidence" value="ECO:0007669"/>
    <property type="project" value="TreeGrafter"/>
</dbReference>
<sequence length="658" mass="73719">MPVSEGLCYGSNEAPQGFQLEIRNANIKTVEQALSYACKKHGSKKALGTRQILEEFEETQKNGKVFKKFELGDYTWLTYNEVDDMAHNFGKGLRVIGHKPRENIVIFAETRQEWLMSAMGCFKQNIPVCTLYATLGDEAVIHGINETEVRHIITSHELLPKFKTLLSKCPLVTHITYFHDQLKPTDLSGYKDGIEFNSFEEVISKGKTSDYSDVPPTEDDTAIIMYTSGSTGNPKGVIMSHFNLVNAIIGYAVGLNIQKDDVYLAYLPLAHVLELMAESMMLMFGVPMGYSTPLTMTDRSSKIKRGCSGDCTVLKPTMMAAVPLILDRIYKGILDKVAAQGPWLQKLFDFALQYKLNWLRRGFETPICNWFVFRKIRALLGGRLRLVASGGAPLSPDTHDFVRATLGVPVLQGYGLTETCGCATLMDDTDMTTGRVGAPLSVCKIKLVNWEEGNYRITDKPRPRGEIIIGGNNIAVGYYKNPEKTRQDFLDEDGCRWFRTGDIGEFDKDGSIRIIDRKKDLVKLQIGEYVSLGKVESELKVCPLVENICVYAESSKNNVVAIVSPVQKNLEELAVALGREDLRREKLCMDDDINKSILCELLTTGKKAKLEKFEMPGALYLTSEQWTPDTGLVTAAFKLKRKSIQTRYQDAINRMYAS</sequence>
<dbReference type="PANTHER" id="PTHR43272:SF83">
    <property type="entry name" value="ACYL-COA SYNTHETASE LONG-CHAIN, ISOFORM J"/>
    <property type="match status" value="1"/>
</dbReference>
<reference evidence="9 10" key="2">
    <citation type="submission" date="2019-01" db="EMBL/GenBank/DDBJ databases">
        <title>The decoding of complex shrimp genome reveals the adaptation for benthos swimmer, frequently molting mechanism and breeding impact on genome.</title>
        <authorList>
            <person name="Sun Y."/>
            <person name="Gao Y."/>
            <person name="Yu Y."/>
        </authorList>
    </citation>
    <scope>NUCLEOTIDE SEQUENCE [LARGE SCALE GENOMIC DNA]</scope>
    <source>
        <tissue evidence="9">Muscle</tissue>
    </source>
</reference>